<evidence type="ECO:0000313" key="2">
    <source>
        <dbReference type="Proteomes" id="UP000181969"/>
    </source>
</evidence>
<protein>
    <submittedName>
        <fullName evidence="1">Uncharacterized protein</fullName>
    </submittedName>
</protein>
<reference evidence="1 2" key="1">
    <citation type="submission" date="2016-10" db="EMBL/GenBank/DDBJ databases">
        <authorList>
            <person name="de Groot N.N."/>
        </authorList>
    </citation>
    <scope>NUCLEOTIDE SEQUENCE [LARGE SCALE GENOMIC DNA]</scope>
    <source>
        <strain evidence="1 2">M79</strain>
    </source>
</reference>
<dbReference type="EMBL" id="FOTJ01000001">
    <property type="protein sequence ID" value="SFL15122.1"/>
    <property type="molecule type" value="Genomic_DNA"/>
</dbReference>
<organism evidence="1 2">
    <name type="scientific">Lactococcus garvieae</name>
    <dbReference type="NCBI Taxonomy" id="1363"/>
    <lineage>
        <taxon>Bacteria</taxon>
        <taxon>Bacillati</taxon>
        <taxon>Bacillota</taxon>
        <taxon>Bacilli</taxon>
        <taxon>Lactobacillales</taxon>
        <taxon>Streptococcaceae</taxon>
        <taxon>Lactococcus</taxon>
    </lineage>
</organism>
<sequence length="153" mass="17363">MKKAEQTRERTIRRVITDNEVNSFISNKALSDGVIDTNISELNNHILHHSNPITKGYSSALRVYEGMVITEYTKTDAQKLKEHGCTTTAVLDRNSIIADKSMLKATFSNFNHSTPKETDGLKKACDLQDVILREKSLTRYLKVLPIQENLTWP</sequence>
<dbReference type="Proteomes" id="UP000181969">
    <property type="component" value="Unassembled WGS sequence"/>
</dbReference>
<evidence type="ECO:0000313" key="1">
    <source>
        <dbReference type="EMBL" id="SFL15122.1"/>
    </source>
</evidence>
<proteinExistence type="predicted"/>
<dbReference type="AlphaFoldDB" id="A0A1I4FAU2"/>
<name>A0A1I4FAU2_9LACT</name>
<dbReference type="RefSeq" id="WP_143069086.1">
    <property type="nucleotide sequence ID" value="NZ_FOTJ01000001.1"/>
</dbReference>
<accession>A0A1I4FAU2</accession>
<gene>
    <name evidence="1" type="ORF">SAMN05216438_101548</name>
</gene>